<dbReference type="EMBL" id="BNED01000002">
    <property type="protein sequence ID" value="GHI74654.1"/>
    <property type="molecule type" value="Genomic_DNA"/>
</dbReference>
<evidence type="ECO:0000313" key="2">
    <source>
        <dbReference type="EMBL" id="GHI74654.1"/>
    </source>
</evidence>
<gene>
    <name evidence="2" type="ORF">Sspor_02150</name>
</gene>
<proteinExistence type="predicted"/>
<keyword evidence="3" id="KW-1185">Reference proteome</keyword>
<accession>A0ABQ3T2N7</accession>
<comment type="caution">
    <text evidence="2">The sequence shown here is derived from an EMBL/GenBank/DDBJ whole genome shotgun (WGS) entry which is preliminary data.</text>
</comment>
<organism evidence="2 3">
    <name type="scientific">Streptomyces spororaveus</name>
    <dbReference type="NCBI Taxonomy" id="284039"/>
    <lineage>
        <taxon>Bacteria</taxon>
        <taxon>Bacillati</taxon>
        <taxon>Actinomycetota</taxon>
        <taxon>Actinomycetes</taxon>
        <taxon>Kitasatosporales</taxon>
        <taxon>Streptomycetaceae</taxon>
        <taxon>Streptomyces</taxon>
    </lineage>
</organism>
<name>A0ABQ3T2N7_9ACTN</name>
<feature type="compositionally biased region" description="Basic and acidic residues" evidence="1">
    <location>
        <begin position="100"/>
        <end position="111"/>
    </location>
</feature>
<evidence type="ECO:0000256" key="1">
    <source>
        <dbReference type="SAM" id="MobiDB-lite"/>
    </source>
</evidence>
<reference evidence="3" key="1">
    <citation type="submission" date="2023-07" db="EMBL/GenBank/DDBJ databases">
        <title>Whole genome shotgun sequence of Streptomyces spororaveus NBRC 15456.</title>
        <authorList>
            <person name="Komaki H."/>
            <person name="Tamura T."/>
        </authorList>
    </citation>
    <scope>NUCLEOTIDE SEQUENCE [LARGE SCALE GENOMIC DNA]</scope>
    <source>
        <strain evidence="3">NBRC 15456</strain>
    </source>
</reference>
<sequence length="111" mass="11387">MGGRGRDTAPDCQPQWTDPVFPPEAEHFRLDLGCCPAGLVAGPAGAVTHSGDAQKPVAGGPAGRGGVADLETLCRPAHGPAVIDDTTRQTKSPGLGQRRTTVDHEGLLKLA</sequence>
<protein>
    <submittedName>
        <fullName evidence="2">Uncharacterized protein</fullName>
    </submittedName>
</protein>
<evidence type="ECO:0000313" key="3">
    <source>
        <dbReference type="Proteomes" id="UP000608522"/>
    </source>
</evidence>
<feature type="region of interest" description="Disordered" evidence="1">
    <location>
        <begin position="79"/>
        <end position="111"/>
    </location>
</feature>
<dbReference type="Proteomes" id="UP000608522">
    <property type="component" value="Unassembled WGS sequence"/>
</dbReference>